<dbReference type="InterPro" id="IPR011006">
    <property type="entry name" value="CheY-like_superfamily"/>
</dbReference>
<keyword evidence="7" id="KW-1185">Reference proteome</keyword>
<name>A0A2R8B3I6_9RHOB</name>
<dbReference type="PANTHER" id="PTHR45138">
    <property type="entry name" value="REGULATORY COMPONENTS OF SENSORY TRANSDUCTION SYSTEM"/>
    <property type="match status" value="1"/>
</dbReference>
<dbReference type="Pfam" id="PF00072">
    <property type="entry name" value="Response_reg"/>
    <property type="match status" value="1"/>
</dbReference>
<dbReference type="CDD" id="cd01949">
    <property type="entry name" value="GGDEF"/>
    <property type="match status" value="1"/>
</dbReference>
<dbReference type="GO" id="GO:1902201">
    <property type="term" value="P:negative regulation of bacterial-type flagellum-dependent cell motility"/>
    <property type="evidence" value="ECO:0007669"/>
    <property type="project" value="TreeGrafter"/>
</dbReference>
<organism evidence="6 7">
    <name type="scientific">Albidovulum aquaemixtae</name>
    <dbReference type="NCBI Taxonomy" id="1542388"/>
    <lineage>
        <taxon>Bacteria</taxon>
        <taxon>Pseudomonadati</taxon>
        <taxon>Pseudomonadota</taxon>
        <taxon>Alphaproteobacteria</taxon>
        <taxon>Rhodobacterales</taxon>
        <taxon>Paracoccaceae</taxon>
        <taxon>Albidovulum</taxon>
    </lineage>
</organism>
<dbReference type="SMART" id="SM00267">
    <property type="entry name" value="GGDEF"/>
    <property type="match status" value="1"/>
</dbReference>
<reference evidence="6 7" key="1">
    <citation type="submission" date="2018-03" db="EMBL/GenBank/DDBJ databases">
        <authorList>
            <person name="Keele B.F."/>
        </authorList>
    </citation>
    <scope>NUCLEOTIDE SEQUENCE [LARGE SCALE GENOMIC DNA]</scope>
    <source>
        <strain evidence="6 7">CECT 8626</strain>
    </source>
</reference>
<dbReference type="Pfam" id="PF00990">
    <property type="entry name" value="GGDEF"/>
    <property type="match status" value="1"/>
</dbReference>
<comment type="catalytic activity">
    <reaction evidence="2">
        <text>2 GTP = 3',3'-c-di-GMP + 2 diphosphate</text>
        <dbReference type="Rhea" id="RHEA:24898"/>
        <dbReference type="ChEBI" id="CHEBI:33019"/>
        <dbReference type="ChEBI" id="CHEBI:37565"/>
        <dbReference type="ChEBI" id="CHEBI:58805"/>
        <dbReference type="EC" id="2.7.7.65"/>
    </reaction>
</comment>
<dbReference type="GO" id="GO:0005886">
    <property type="term" value="C:plasma membrane"/>
    <property type="evidence" value="ECO:0007669"/>
    <property type="project" value="TreeGrafter"/>
</dbReference>
<dbReference type="EMBL" id="OMOQ01000001">
    <property type="protein sequence ID" value="SPH17184.1"/>
    <property type="molecule type" value="Genomic_DNA"/>
</dbReference>
<dbReference type="InterPro" id="IPR000160">
    <property type="entry name" value="GGDEF_dom"/>
</dbReference>
<keyword evidence="3" id="KW-0597">Phosphoprotein</keyword>
<dbReference type="PANTHER" id="PTHR45138:SF9">
    <property type="entry name" value="DIGUANYLATE CYCLASE DGCM-RELATED"/>
    <property type="match status" value="1"/>
</dbReference>
<gene>
    <name evidence="6" type="primary">pleD_2</name>
    <name evidence="6" type="ORF">DEA8626_00700</name>
</gene>
<dbReference type="FunFam" id="3.30.70.270:FF:000001">
    <property type="entry name" value="Diguanylate cyclase domain protein"/>
    <property type="match status" value="1"/>
</dbReference>
<evidence type="ECO:0000313" key="6">
    <source>
        <dbReference type="EMBL" id="SPH17184.1"/>
    </source>
</evidence>
<dbReference type="PROSITE" id="PS50110">
    <property type="entry name" value="RESPONSE_REGULATORY"/>
    <property type="match status" value="2"/>
</dbReference>
<dbReference type="Gene3D" id="3.30.70.270">
    <property type="match status" value="1"/>
</dbReference>
<evidence type="ECO:0000256" key="3">
    <source>
        <dbReference type="PROSITE-ProRule" id="PRU00169"/>
    </source>
</evidence>
<sequence>MMSARDVQVKRTGSKVTGRILIVDDVATNRIVLKVKLATAHYETVQASDGAEALALAREMRPDLVLLDIELKDMGGIEVCERLKADPQTRDIPVVMITAFHDAARKMEALHAGAEEVFWKPLDEVVLLARLRSLLRARETAAQLGLRDSTYRALGFAEGADRFETPALVGLVAGRVDTALAWKRELQPHLSDRLITLDRHGALADMEPPDVPDVFVVEADLVRPGDGLRLMSELRSRAVTRHSAVCVMLPPEARETAAVALDLGANDLIEADADPAEMAHRIRTQIARKRQSDRLRASVADGLRLAMTDPLTGLHNRRYALPHLARIAERARESGRMFAVMVMDLDRFKSVNDTYGHAAGDAVLVEIAERLKSNLRAVDLLARIGGEEFLVALPDTSLNAAHATAERLRRVVGDAPVALPGGGGNVPVTLSIGLALGDGVGALPVGDLIGLADRALLGSKSEGRNQVTVGRTAA</sequence>
<feature type="modified residue" description="4-aspartylphosphate" evidence="3">
    <location>
        <position position="68"/>
    </location>
</feature>
<feature type="domain" description="Response regulatory" evidence="4">
    <location>
        <begin position="19"/>
        <end position="135"/>
    </location>
</feature>
<dbReference type="SUPFAM" id="SSF52172">
    <property type="entry name" value="CheY-like"/>
    <property type="match status" value="2"/>
</dbReference>
<dbReference type="Proteomes" id="UP000244924">
    <property type="component" value="Unassembled WGS sequence"/>
</dbReference>
<comment type="caution">
    <text evidence="3">Lacks conserved residue(s) required for the propagation of feature annotation.</text>
</comment>
<dbReference type="InterPro" id="IPR001789">
    <property type="entry name" value="Sig_transdc_resp-reg_receiver"/>
</dbReference>
<feature type="domain" description="Response regulatory" evidence="4">
    <location>
        <begin position="168"/>
        <end position="286"/>
    </location>
</feature>
<dbReference type="InterPro" id="IPR043128">
    <property type="entry name" value="Rev_trsase/Diguanyl_cyclase"/>
</dbReference>
<dbReference type="GO" id="GO:0000160">
    <property type="term" value="P:phosphorelay signal transduction system"/>
    <property type="evidence" value="ECO:0007669"/>
    <property type="project" value="InterPro"/>
</dbReference>
<dbReference type="AlphaFoldDB" id="A0A2R8B3I6"/>
<dbReference type="SUPFAM" id="SSF55073">
    <property type="entry name" value="Nucleotide cyclase"/>
    <property type="match status" value="1"/>
</dbReference>
<dbReference type="GO" id="GO:0052621">
    <property type="term" value="F:diguanylate cyclase activity"/>
    <property type="evidence" value="ECO:0007669"/>
    <property type="project" value="UniProtKB-EC"/>
</dbReference>
<evidence type="ECO:0000259" key="4">
    <source>
        <dbReference type="PROSITE" id="PS50110"/>
    </source>
</evidence>
<dbReference type="EC" id="2.7.7.65" evidence="1"/>
<protein>
    <recommendedName>
        <fullName evidence="1">diguanylate cyclase</fullName>
        <ecNumber evidence="1">2.7.7.65</ecNumber>
    </recommendedName>
</protein>
<evidence type="ECO:0000256" key="2">
    <source>
        <dbReference type="ARBA" id="ARBA00034247"/>
    </source>
</evidence>
<dbReference type="InterPro" id="IPR050469">
    <property type="entry name" value="Diguanylate_Cyclase"/>
</dbReference>
<accession>A0A2R8B3I6</accession>
<evidence type="ECO:0000259" key="5">
    <source>
        <dbReference type="PROSITE" id="PS50887"/>
    </source>
</evidence>
<dbReference type="GO" id="GO:0043709">
    <property type="term" value="P:cell adhesion involved in single-species biofilm formation"/>
    <property type="evidence" value="ECO:0007669"/>
    <property type="project" value="TreeGrafter"/>
</dbReference>
<dbReference type="PROSITE" id="PS50887">
    <property type="entry name" value="GGDEF"/>
    <property type="match status" value="1"/>
</dbReference>
<dbReference type="Gene3D" id="3.40.50.2300">
    <property type="match status" value="1"/>
</dbReference>
<evidence type="ECO:0000256" key="1">
    <source>
        <dbReference type="ARBA" id="ARBA00012528"/>
    </source>
</evidence>
<proteinExistence type="predicted"/>
<dbReference type="NCBIfam" id="TIGR00254">
    <property type="entry name" value="GGDEF"/>
    <property type="match status" value="1"/>
</dbReference>
<evidence type="ECO:0000313" key="7">
    <source>
        <dbReference type="Proteomes" id="UP000244924"/>
    </source>
</evidence>
<dbReference type="InterPro" id="IPR029787">
    <property type="entry name" value="Nucleotide_cyclase"/>
</dbReference>
<feature type="domain" description="GGDEF" evidence="5">
    <location>
        <begin position="336"/>
        <end position="472"/>
    </location>
</feature>
<dbReference type="SMART" id="SM00448">
    <property type="entry name" value="REC"/>
    <property type="match status" value="1"/>
</dbReference>